<dbReference type="CDD" id="cd05666">
    <property type="entry name" value="M20_Acy1-like"/>
    <property type="match status" value="1"/>
</dbReference>
<feature type="binding site" evidence="2">
    <location>
        <position position="105"/>
    </location>
    <ligand>
        <name>Mn(2+)</name>
        <dbReference type="ChEBI" id="CHEBI:29035"/>
        <label>2</label>
    </ligand>
</feature>
<dbReference type="Pfam" id="PF01546">
    <property type="entry name" value="Peptidase_M20"/>
    <property type="match status" value="1"/>
</dbReference>
<keyword evidence="2" id="KW-0464">Manganese</keyword>
<dbReference type="PIRSF" id="PIRSF005962">
    <property type="entry name" value="Pept_M20D_amidohydro"/>
    <property type="match status" value="1"/>
</dbReference>
<keyword evidence="5" id="KW-1185">Reference proteome</keyword>
<evidence type="ECO:0000313" key="5">
    <source>
        <dbReference type="Proteomes" id="UP000742786"/>
    </source>
</evidence>
<evidence type="ECO:0000259" key="3">
    <source>
        <dbReference type="Pfam" id="PF07687"/>
    </source>
</evidence>
<evidence type="ECO:0000256" key="2">
    <source>
        <dbReference type="PIRSR" id="PIRSR005962-1"/>
    </source>
</evidence>
<accession>A0A916J2P1</accession>
<gene>
    <name evidence="4" type="primary">hipO</name>
    <name evidence="4" type="ORF">GTOL_10603</name>
</gene>
<dbReference type="GO" id="GO:0046872">
    <property type="term" value="F:metal ion binding"/>
    <property type="evidence" value="ECO:0007669"/>
    <property type="project" value="UniProtKB-KW"/>
</dbReference>
<keyword evidence="2" id="KW-0479">Metal-binding</keyword>
<dbReference type="AlphaFoldDB" id="A0A916J2P1"/>
<feature type="binding site" evidence="2">
    <location>
        <position position="364"/>
    </location>
    <ligand>
        <name>Mn(2+)</name>
        <dbReference type="ChEBI" id="CHEBI:29035"/>
        <label>2</label>
    </ligand>
</feature>
<dbReference type="Gene3D" id="3.40.630.10">
    <property type="entry name" value="Zn peptidases"/>
    <property type="match status" value="1"/>
</dbReference>
<reference evidence="4" key="1">
    <citation type="submission" date="2021-04" db="EMBL/GenBank/DDBJ databases">
        <authorList>
            <person name="Hornung B."/>
        </authorList>
    </citation>
    <scope>NUCLEOTIDE SEQUENCE</scope>
    <source>
        <strain evidence="4">G5G6</strain>
    </source>
</reference>
<evidence type="ECO:0000256" key="1">
    <source>
        <dbReference type="ARBA" id="ARBA00022801"/>
    </source>
</evidence>
<feature type="binding site" evidence="2">
    <location>
        <position position="140"/>
    </location>
    <ligand>
        <name>Mn(2+)</name>
        <dbReference type="ChEBI" id="CHEBI:29035"/>
        <label>2</label>
    </ligand>
</feature>
<keyword evidence="1 4" id="KW-0378">Hydrolase</keyword>
<comment type="caution">
    <text evidence="4">The sequence shown here is derived from an EMBL/GenBank/DDBJ whole genome shotgun (WGS) entry which is preliminary data.</text>
</comment>
<dbReference type="FunFam" id="3.30.70.360:FF:000001">
    <property type="entry name" value="N-acetyldiaminopimelate deacetylase"/>
    <property type="match status" value="1"/>
</dbReference>
<dbReference type="InterPro" id="IPR036264">
    <property type="entry name" value="Bact_exopeptidase_dim_dom"/>
</dbReference>
<feature type="domain" description="Peptidase M20 dimerisation" evidence="3">
    <location>
        <begin position="189"/>
        <end position="280"/>
    </location>
</feature>
<organism evidence="4 5">
    <name type="scientific">Georgfuchsia toluolica</name>
    <dbReference type="NCBI Taxonomy" id="424218"/>
    <lineage>
        <taxon>Bacteria</taxon>
        <taxon>Pseudomonadati</taxon>
        <taxon>Pseudomonadota</taxon>
        <taxon>Betaproteobacteria</taxon>
        <taxon>Nitrosomonadales</taxon>
        <taxon>Sterolibacteriaceae</taxon>
        <taxon>Georgfuchsia</taxon>
    </lineage>
</organism>
<dbReference type="EMBL" id="CAJQUM010000001">
    <property type="protein sequence ID" value="CAG4882721.1"/>
    <property type="molecule type" value="Genomic_DNA"/>
</dbReference>
<sequence>MVGNMDLTDLIRGLQPEIAGIRRDIHTHPELAFEERRTSDIVARYLEGLGLDVHRGLAKTGVVARLQAGTSGRAIGLRADMDALPLDELNSFAHRSVNTMRMHACGHDGHTAMLLGAAAALSKTRNFDGTVYFIFQPAEEHEGGGRVMVEEGLFRRFPMEMVFGLHNWPGMPAGHFGVTEGPVMAGTDRFDIKITGRGGHAAMPHQAVDVIVAGSALVQGLQTLVSRNTDPLAAAVVSVTRFEAGFADNILPENAVLGGTARSLTPELRDALEAGVRRICAGIETTYGVGIELHYEPGYPPTINAAAPSAICREVAREVAGNEAVKTNLPPSMGAEDFAYLCREVPGCYVWFGNGPGASGCMLHSPHYDFNDDIIATGIHYWVRLTERALETK</sequence>
<dbReference type="Proteomes" id="UP000742786">
    <property type="component" value="Unassembled WGS sequence"/>
</dbReference>
<dbReference type="SUPFAM" id="SSF55031">
    <property type="entry name" value="Bacterial exopeptidase dimerisation domain"/>
    <property type="match status" value="1"/>
</dbReference>
<protein>
    <submittedName>
        <fullName evidence="4">Hippurate hydrolase</fullName>
        <ecNumber evidence="4">3.5.1.32</ecNumber>
    </submittedName>
</protein>
<feature type="binding site" evidence="2">
    <location>
        <position position="166"/>
    </location>
    <ligand>
        <name>Mn(2+)</name>
        <dbReference type="ChEBI" id="CHEBI:29035"/>
        <label>2</label>
    </ligand>
</feature>
<dbReference type="EC" id="3.5.1.32" evidence="4"/>
<name>A0A916J2P1_9PROT</name>
<evidence type="ECO:0000313" key="4">
    <source>
        <dbReference type="EMBL" id="CAG4882721.1"/>
    </source>
</evidence>
<dbReference type="GO" id="GO:0047980">
    <property type="term" value="F:hippurate hydrolase activity"/>
    <property type="evidence" value="ECO:0007669"/>
    <property type="project" value="UniProtKB-EC"/>
</dbReference>
<dbReference type="Gene3D" id="3.30.70.360">
    <property type="match status" value="1"/>
</dbReference>
<proteinExistence type="predicted"/>
<dbReference type="Pfam" id="PF07687">
    <property type="entry name" value="M20_dimer"/>
    <property type="match status" value="1"/>
</dbReference>
<dbReference type="InterPro" id="IPR017439">
    <property type="entry name" value="Amidohydrolase"/>
</dbReference>
<comment type="cofactor">
    <cofactor evidence="2">
        <name>Mn(2+)</name>
        <dbReference type="ChEBI" id="CHEBI:29035"/>
    </cofactor>
    <text evidence="2">The Mn(2+) ion enhances activity.</text>
</comment>
<dbReference type="PANTHER" id="PTHR11014:SF63">
    <property type="entry name" value="METALLOPEPTIDASE, PUTATIVE (AFU_ORTHOLOGUE AFUA_6G09600)-RELATED"/>
    <property type="match status" value="1"/>
</dbReference>
<dbReference type="GO" id="GO:0019877">
    <property type="term" value="P:diaminopimelate biosynthetic process"/>
    <property type="evidence" value="ECO:0007669"/>
    <property type="project" value="UniProtKB-ARBA"/>
</dbReference>
<dbReference type="InterPro" id="IPR011650">
    <property type="entry name" value="Peptidase_M20_dimer"/>
</dbReference>
<feature type="binding site" evidence="2">
    <location>
        <position position="107"/>
    </location>
    <ligand>
        <name>Mn(2+)</name>
        <dbReference type="ChEBI" id="CHEBI:29035"/>
        <label>2</label>
    </ligand>
</feature>
<dbReference type="SUPFAM" id="SSF53187">
    <property type="entry name" value="Zn-dependent exopeptidases"/>
    <property type="match status" value="1"/>
</dbReference>
<dbReference type="PANTHER" id="PTHR11014">
    <property type="entry name" value="PEPTIDASE M20 FAMILY MEMBER"/>
    <property type="match status" value="1"/>
</dbReference>
<dbReference type="GO" id="GO:0050118">
    <property type="term" value="F:N-acetyldiaminopimelate deacetylase activity"/>
    <property type="evidence" value="ECO:0007669"/>
    <property type="project" value="UniProtKB-ARBA"/>
</dbReference>
<dbReference type="NCBIfam" id="TIGR01891">
    <property type="entry name" value="amidohydrolases"/>
    <property type="match status" value="1"/>
</dbReference>
<dbReference type="InterPro" id="IPR002933">
    <property type="entry name" value="Peptidase_M20"/>
</dbReference>